<gene>
    <name evidence="1" type="ORF">AAFF_G00308380</name>
</gene>
<dbReference type="Proteomes" id="UP001221898">
    <property type="component" value="Unassembled WGS sequence"/>
</dbReference>
<accession>A0AAD7SNP6</accession>
<dbReference type="AlphaFoldDB" id="A0AAD7SNP6"/>
<evidence type="ECO:0000313" key="1">
    <source>
        <dbReference type="EMBL" id="KAJ8405950.1"/>
    </source>
</evidence>
<evidence type="ECO:0000313" key="2">
    <source>
        <dbReference type="Proteomes" id="UP001221898"/>
    </source>
</evidence>
<keyword evidence="2" id="KW-1185">Reference proteome</keyword>
<dbReference type="EMBL" id="JAINUG010000045">
    <property type="protein sequence ID" value="KAJ8405950.1"/>
    <property type="molecule type" value="Genomic_DNA"/>
</dbReference>
<name>A0AAD7SNP6_9TELE</name>
<comment type="caution">
    <text evidence="1">The sequence shown here is derived from an EMBL/GenBank/DDBJ whole genome shotgun (WGS) entry which is preliminary data.</text>
</comment>
<reference evidence="1" key="1">
    <citation type="journal article" date="2023" name="Science">
        <title>Genome structures resolve the early diversification of teleost fishes.</title>
        <authorList>
            <person name="Parey E."/>
            <person name="Louis A."/>
            <person name="Montfort J."/>
            <person name="Bouchez O."/>
            <person name="Roques C."/>
            <person name="Iampietro C."/>
            <person name="Lluch J."/>
            <person name="Castinel A."/>
            <person name="Donnadieu C."/>
            <person name="Desvignes T."/>
            <person name="Floi Bucao C."/>
            <person name="Jouanno E."/>
            <person name="Wen M."/>
            <person name="Mejri S."/>
            <person name="Dirks R."/>
            <person name="Jansen H."/>
            <person name="Henkel C."/>
            <person name="Chen W.J."/>
            <person name="Zahm M."/>
            <person name="Cabau C."/>
            <person name="Klopp C."/>
            <person name="Thompson A.W."/>
            <person name="Robinson-Rechavi M."/>
            <person name="Braasch I."/>
            <person name="Lecointre G."/>
            <person name="Bobe J."/>
            <person name="Postlethwait J.H."/>
            <person name="Berthelot C."/>
            <person name="Roest Crollius H."/>
            <person name="Guiguen Y."/>
        </authorList>
    </citation>
    <scope>NUCLEOTIDE SEQUENCE</scope>
    <source>
        <strain evidence="1">NC1722</strain>
    </source>
</reference>
<sequence length="159" mass="16943">MKLSQEEVMSLTAVAKWPISCFSESWAPAGITGVEQLWSAAFRIPPKTNHQNACAPARHPSSTLALHGQSCWREGAAICCPQHGSRQLSQCGHVGKLVNALLTAAPALITLLFMAPGTARQQWAVSPTVEQGACLRCCAQTLALSGEVIPIPNPPPPRR</sequence>
<protein>
    <submittedName>
        <fullName evidence="1">Uncharacterized protein</fullName>
    </submittedName>
</protein>
<proteinExistence type="predicted"/>
<organism evidence="1 2">
    <name type="scientific">Aldrovandia affinis</name>
    <dbReference type="NCBI Taxonomy" id="143900"/>
    <lineage>
        <taxon>Eukaryota</taxon>
        <taxon>Metazoa</taxon>
        <taxon>Chordata</taxon>
        <taxon>Craniata</taxon>
        <taxon>Vertebrata</taxon>
        <taxon>Euteleostomi</taxon>
        <taxon>Actinopterygii</taxon>
        <taxon>Neopterygii</taxon>
        <taxon>Teleostei</taxon>
        <taxon>Notacanthiformes</taxon>
        <taxon>Halosauridae</taxon>
        <taxon>Aldrovandia</taxon>
    </lineage>
</organism>